<dbReference type="PANTHER" id="PTHR13115">
    <property type="entry name" value="RNA POLYMERASE-ASSOCIATED PROTEIN RTF1 HOMOLOG"/>
    <property type="match status" value="1"/>
</dbReference>
<dbReference type="EMBL" id="BRYA01000114">
    <property type="protein sequence ID" value="GMI39927.1"/>
    <property type="molecule type" value="Genomic_DNA"/>
</dbReference>
<reference evidence="9" key="1">
    <citation type="journal article" date="2023" name="Commun. Biol.">
        <title>Genome analysis of Parmales, the sister group of diatoms, reveals the evolutionary specialization of diatoms from phago-mixotrophs to photoautotrophs.</title>
        <authorList>
            <person name="Ban H."/>
            <person name="Sato S."/>
            <person name="Yoshikawa S."/>
            <person name="Yamada K."/>
            <person name="Nakamura Y."/>
            <person name="Ichinomiya M."/>
            <person name="Sato N."/>
            <person name="Blanc-Mathieu R."/>
            <person name="Endo H."/>
            <person name="Kuwata A."/>
            <person name="Ogata H."/>
        </authorList>
    </citation>
    <scope>NUCLEOTIDE SEQUENCE [LARGE SCALE GENOMIC DNA]</scope>
</reference>
<comment type="caution">
    <text evidence="8">The sequence shown here is derived from an EMBL/GenBank/DDBJ whole genome shotgun (WGS) entry which is preliminary data.</text>
</comment>
<organism evidence="8 9">
    <name type="scientific">Triparma columacea</name>
    <dbReference type="NCBI Taxonomy" id="722753"/>
    <lineage>
        <taxon>Eukaryota</taxon>
        <taxon>Sar</taxon>
        <taxon>Stramenopiles</taxon>
        <taxon>Ochrophyta</taxon>
        <taxon>Bolidophyceae</taxon>
        <taxon>Parmales</taxon>
        <taxon>Triparmaceae</taxon>
        <taxon>Triparma</taxon>
    </lineage>
</organism>
<comment type="subcellular location">
    <subcellularLocation>
        <location evidence="1">Nucleus</location>
    </subcellularLocation>
</comment>
<dbReference type="GO" id="GO:0016593">
    <property type="term" value="C:Cdc73/Paf1 complex"/>
    <property type="evidence" value="ECO:0007669"/>
    <property type="project" value="TreeGrafter"/>
</dbReference>
<feature type="region of interest" description="Disordered" evidence="6">
    <location>
        <begin position="503"/>
        <end position="594"/>
    </location>
</feature>
<feature type="compositionally biased region" description="Acidic residues" evidence="6">
    <location>
        <begin position="63"/>
        <end position="84"/>
    </location>
</feature>
<dbReference type="InterPro" id="IPR036128">
    <property type="entry name" value="Plus3-like_sf"/>
</dbReference>
<dbReference type="Proteomes" id="UP001165065">
    <property type="component" value="Unassembled WGS sequence"/>
</dbReference>
<evidence type="ECO:0000256" key="3">
    <source>
        <dbReference type="ARBA" id="ARBA00023163"/>
    </source>
</evidence>
<proteinExistence type="predicted"/>
<evidence type="ECO:0000259" key="7">
    <source>
        <dbReference type="PROSITE" id="PS51360"/>
    </source>
</evidence>
<dbReference type="Pfam" id="PF03126">
    <property type="entry name" value="Plus-3"/>
    <property type="match status" value="1"/>
</dbReference>
<keyword evidence="5" id="KW-0175">Coiled coil</keyword>
<feature type="compositionally biased region" description="Acidic residues" evidence="6">
    <location>
        <begin position="174"/>
        <end position="196"/>
    </location>
</feature>
<protein>
    <recommendedName>
        <fullName evidence="7">Plus3 domain-containing protein</fullName>
    </recommendedName>
</protein>
<accession>A0A9W7GBV6</accession>
<dbReference type="AlphaFoldDB" id="A0A9W7GBV6"/>
<keyword evidence="4" id="KW-0539">Nucleus</keyword>
<dbReference type="InterPro" id="IPR004343">
    <property type="entry name" value="Plus-3_dom"/>
</dbReference>
<dbReference type="GO" id="GO:1990269">
    <property type="term" value="F:RNA polymerase II C-terminal domain phosphoserine binding"/>
    <property type="evidence" value="ECO:0007669"/>
    <property type="project" value="TreeGrafter"/>
</dbReference>
<dbReference type="SMART" id="SM00719">
    <property type="entry name" value="Plus3"/>
    <property type="match status" value="1"/>
</dbReference>
<evidence type="ECO:0000313" key="9">
    <source>
        <dbReference type="Proteomes" id="UP001165065"/>
    </source>
</evidence>
<dbReference type="Gene3D" id="3.90.70.200">
    <property type="entry name" value="Plus-3 domain"/>
    <property type="match status" value="1"/>
</dbReference>
<feature type="compositionally biased region" description="Basic and acidic residues" evidence="6">
    <location>
        <begin position="562"/>
        <end position="577"/>
    </location>
</feature>
<dbReference type="PROSITE" id="PS51360">
    <property type="entry name" value="PLUS3"/>
    <property type="match status" value="1"/>
</dbReference>
<feature type="compositionally biased region" description="Basic and acidic residues" evidence="6">
    <location>
        <begin position="85"/>
        <end position="125"/>
    </location>
</feature>
<evidence type="ECO:0000256" key="5">
    <source>
        <dbReference type="SAM" id="Coils"/>
    </source>
</evidence>
<evidence type="ECO:0000256" key="6">
    <source>
        <dbReference type="SAM" id="MobiDB-lite"/>
    </source>
</evidence>
<dbReference type="SUPFAM" id="SSF159042">
    <property type="entry name" value="Plus3-like"/>
    <property type="match status" value="1"/>
</dbReference>
<evidence type="ECO:0000313" key="8">
    <source>
        <dbReference type="EMBL" id="GMI39927.1"/>
    </source>
</evidence>
<evidence type="ECO:0000256" key="4">
    <source>
        <dbReference type="ARBA" id="ARBA00023242"/>
    </source>
</evidence>
<feature type="compositionally biased region" description="Basic and acidic residues" evidence="6">
    <location>
        <begin position="503"/>
        <end position="536"/>
    </location>
</feature>
<feature type="compositionally biased region" description="Acidic residues" evidence="6">
    <location>
        <begin position="24"/>
        <end position="48"/>
    </location>
</feature>
<feature type="compositionally biased region" description="Basic residues" evidence="6">
    <location>
        <begin position="1"/>
        <end position="20"/>
    </location>
</feature>
<dbReference type="OrthoDB" id="166375at2759"/>
<name>A0A9W7GBV6_9STRA</name>
<gene>
    <name evidence="8" type="ORF">TrCOL_g4274</name>
</gene>
<keyword evidence="2" id="KW-0805">Transcription regulation</keyword>
<keyword evidence="9" id="KW-1185">Reference proteome</keyword>
<sequence length="650" mass="73880">MAKRKQASTKSSRAKKKTRRPSYEESDSDDDAFSEVDEEGEEDEDEEPTNNMVTLDDISSDSSSDEEELDEEVGDLFEDEEDQEKLESMPEIERERILSERYEKKKEEIDRRKAAKEQKKLEKAEKRKAKGMAAKKSSGKKSTRNRDVTGKKNAKKSAMDEIRAKRGKKSALADSDEENEEEEDERDYGDDDDDDAQKDAKAARGYSASKAEEEELVDVTLEELNESKIVIPRAVLVRWVHESYFKDAVIGCYVRLGIGKLAETGQEVYRLCKIIDVTEGTSKYPANLNRGEGQKKVMTNVRLTLAFGNSSQSMRLTPISNSKPTEAEFNMYKNHLKSKRIRFPTARDITRQAKKTRKILDNFVRTDEDVEREIKLNKQINPEASITNLALEVERAKVVVTDTKETLALVSSAYDKLVNAHPDKTFIVSKELMDDFDEDDDEPDDPLEQSARSIVRAAKEKRTAEEKVADAERALARLNELNEIRKKKHIKNKKVGGWAKINDRAKGDNKKADYNTFKEMKKKEEEKKNTKEEEKAYNPFARRPNKPKILWAVNSSEANDEKEDKAGEKKEENKSDLAADSQEEESAAAMSQNSAIAYEYDQEAIEREAKEKARKVEEAKKKKGLGILGGGGANAQRKGMSFAEYLKSKK</sequence>
<feature type="domain" description="Plus3" evidence="7">
    <location>
        <begin position="220"/>
        <end position="361"/>
    </location>
</feature>
<feature type="region of interest" description="Disordered" evidence="6">
    <location>
        <begin position="1"/>
        <end position="209"/>
    </location>
</feature>
<feature type="coiled-coil region" evidence="5">
    <location>
        <begin position="447"/>
        <end position="488"/>
    </location>
</feature>
<keyword evidence="3" id="KW-0804">Transcription</keyword>
<evidence type="ECO:0000256" key="2">
    <source>
        <dbReference type="ARBA" id="ARBA00023015"/>
    </source>
</evidence>
<dbReference type="PANTHER" id="PTHR13115:SF8">
    <property type="entry name" value="RNA POLYMERASE-ASSOCIATED PROTEIN RTF1 HOMOLOG"/>
    <property type="match status" value="1"/>
</dbReference>
<dbReference type="GO" id="GO:0003677">
    <property type="term" value="F:DNA binding"/>
    <property type="evidence" value="ECO:0007669"/>
    <property type="project" value="InterPro"/>
</dbReference>
<evidence type="ECO:0000256" key="1">
    <source>
        <dbReference type="ARBA" id="ARBA00004123"/>
    </source>
</evidence>